<evidence type="ECO:0008006" key="3">
    <source>
        <dbReference type="Google" id="ProtNLM"/>
    </source>
</evidence>
<dbReference type="Proteomes" id="UP000034982">
    <property type="component" value="Unassembled WGS sequence"/>
</dbReference>
<reference evidence="1 2" key="1">
    <citation type="submission" date="2013-11" db="EMBL/GenBank/DDBJ databases">
        <title>Single cell genomics of uncultured Tannerella BU063 (oral taxon 286).</title>
        <authorList>
            <person name="Beall C.J."/>
            <person name="Campbell A.G."/>
            <person name="Griffen A.L."/>
            <person name="Podar M."/>
            <person name="Leys E.J."/>
        </authorList>
    </citation>
    <scope>NUCLEOTIDE SEQUENCE [LARGE SCALE GENOMIC DNA]</scope>
    <source>
        <strain evidence="1">Cell 1/3</strain>
    </source>
</reference>
<evidence type="ECO:0000313" key="1">
    <source>
        <dbReference type="EMBL" id="ETK06859.1"/>
    </source>
</evidence>
<dbReference type="EMBL" id="AYYE01001125">
    <property type="protein sequence ID" value="ETK06859.1"/>
    <property type="molecule type" value="Genomic_DNA"/>
</dbReference>
<name>W2CHY7_9BACT</name>
<dbReference type="AlphaFoldDB" id="W2CHY7"/>
<gene>
    <name evidence="1" type="ORF">T230_10285</name>
</gene>
<accession>W2CHY7</accession>
<evidence type="ECO:0000313" key="2">
    <source>
        <dbReference type="Proteomes" id="UP000034982"/>
    </source>
</evidence>
<proteinExistence type="predicted"/>
<sequence>MKKLLMLLLLPLLLQGCTKDGEADIIHAGIGLLVSDEQGNDLLDPASTSPKAVNVSKLKMYEVIDGKEVLFYKPHLDHPNGIGLFPPGGDRTHYKLGFGFYTKTFGIGLDKTTTILEWEDGHRDVFKAEIYHGDNAIIQRKIWVNGRLIWDPANKIGGTQPMYEIKR</sequence>
<protein>
    <recommendedName>
        <fullName evidence="3">Lipoprotein</fullName>
    </recommendedName>
</protein>
<comment type="caution">
    <text evidence="1">The sequence shown here is derived from an EMBL/GenBank/DDBJ whole genome shotgun (WGS) entry which is preliminary data.</text>
</comment>
<organism evidence="1 2">
    <name type="scientific">Tannerella sp. oral taxon BU063 isolate Cell 1/3</name>
    <dbReference type="NCBI Taxonomy" id="1411022"/>
    <lineage>
        <taxon>Bacteria</taxon>
        <taxon>Pseudomonadati</taxon>
        <taxon>Bacteroidota</taxon>
        <taxon>Bacteroidia</taxon>
        <taxon>Bacteroidales</taxon>
        <taxon>Tannerellaceae</taxon>
        <taxon>Tannerella</taxon>
    </lineage>
</organism>
<dbReference type="PROSITE" id="PS51257">
    <property type="entry name" value="PROKAR_LIPOPROTEIN"/>
    <property type="match status" value="1"/>
</dbReference>
<dbReference type="PATRIC" id="fig|1411022.3.peg.1174"/>